<organism evidence="1 2">
    <name type="scientific">Acetobacter peroxydans</name>
    <dbReference type="NCBI Taxonomy" id="104098"/>
    <lineage>
        <taxon>Bacteria</taxon>
        <taxon>Pseudomonadati</taxon>
        <taxon>Pseudomonadota</taxon>
        <taxon>Alphaproteobacteria</taxon>
        <taxon>Acetobacterales</taxon>
        <taxon>Acetobacteraceae</taxon>
        <taxon>Acetobacter</taxon>
    </lineage>
</organism>
<sequence>MAQFVRIELEGSLSGLKLCLHPVPRAGCPLALGRGLCVLRLHGRGVLLGHDLACRYVIALVNRELYDPAGIFDRHINPGELKSAIAMQNAGRQGVQCHMVAPEQPPSNGGCQ</sequence>
<comment type="caution">
    <text evidence="1">The sequence shown here is derived from an EMBL/GenBank/DDBJ whole genome shotgun (WGS) entry which is preliminary data.</text>
</comment>
<reference evidence="1 2" key="1">
    <citation type="submission" date="2019-06" db="EMBL/GenBank/DDBJ databases">
        <title>Whole genome shotgun sequence of Acetobacter peroxydans NBRC 13755.</title>
        <authorList>
            <person name="Hosoyama A."/>
            <person name="Uohara A."/>
            <person name="Ohji S."/>
            <person name="Ichikawa N."/>
        </authorList>
    </citation>
    <scope>NUCLEOTIDE SEQUENCE [LARGE SCALE GENOMIC DNA]</scope>
    <source>
        <strain evidence="1 2">NBRC 13755</strain>
    </source>
</reference>
<dbReference type="Proteomes" id="UP000317730">
    <property type="component" value="Unassembled WGS sequence"/>
</dbReference>
<dbReference type="AlphaFoldDB" id="A0A4Y3TTY7"/>
<evidence type="ECO:0000313" key="1">
    <source>
        <dbReference type="EMBL" id="GEB85204.1"/>
    </source>
</evidence>
<evidence type="ECO:0000313" key="2">
    <source>
        <dbReference type="Proteomes" id="UP000317730"/>
    </source>
</evidence>
<name>A0A4Y3TTY7_9PROT</name>
<keyword evidence="2" id="KW-1185">Reference proteome</keyword>
<protein>
    <submittedName>
        <fullName evidence="1">Uncharacterized protein</fullName>
    </submittedName>
</protein>
<accession>A0A4Y3TTY7</accession>
<dbReference type="EMBL" id="BJMV01000004">
    <property type="protein sequence ID" value="GEB85204.1"/>
    <property type="molecule type" value="Genomic_DNA"/>
</dbReference>
<proteinExistence type="predicted"/>
<gene>
    <name evidence="1" type="ORF">APE01nite_10010</name>
</gene>